<sequence length="124" mass="14209">MEDVNDQTYVKLISADAQEFFIERRIALQVETMKAMLEGNFKESEEGVIRFPDIGGATLEKVIQYLHYKAKYSNSTTRIPEFQIEPDEVSVAQLHVKVPCGWTLFSLHELQSNIILQLPGQHNN</sequence>
<evidence type="ECO:0000256" key="1">
    <source>
        <dbReference type="ARBA" id="ARBA00004123"/>
    </source>
</evidence>
<gene>
    <name evidence="6" type="ORF">ACHAWO_006790</name>
</gene>
<dbReference type="InterPro" id="IPR001232">
    <property type="entry name" value="SKP1-like"/>
</dbReference>
<dbReference type="InterPro" id="IPR016073">
    <property type="entry name" value="Skp1_comp_POZ"/>
</dbReference>
<protein>
    <recommendedName>
        <fullName evidence="3">Elongin-C</fullName>
    </recommendedName>
</protein>
<dbReference type="InterPro" id="IPR039948">
    <property type="entry name" value="ELC1"/>
</dbReference>
<comment type="subcellular location">
    <subcellularLocation>
        <location evidence="1">Nucleus</location>
    </subcellularLocation>
</comment>
<dbReference type="SMART" id="SM00512">
    <property type="entry name" value="Skp1"/>
    <property type="match status" value="1"/>
</dbReference>
<comment type="caution">
    <text evidence="6">The sequence shown here is derived from an EMBL/GenBank/DDBJ whole genome shotgun (WGS) entry which is preliminary data.</text>
</comment>
<name>A0ABD3MYN9_9STRA</name>
<reference evidence="6 7" key="1">
    <citation type="submission" date="2024-10" db="EMBL/GenBank/DDBJ databases">
        <title>Updated reference genomes for cyclostephanoid diatoms.</title>
        <authorList>
            <person name="Roberts W.R."/>
            <person name="Alverson A.J."/>
        </authorList>
    </citation>
    <scope>NUCLEOTIDE SEQUENCE [LARGE SCALE GENOMIC DNA]</scope>
    <source>
        <strain evidence="6 7">AJA010-31</strain>
    </source>
</reference>
<evidence type="ECO:0000313" key="6">
    <source>
        <dbReference type="EMBL" id="KAL3769024.1"/>
    </source>
</evidence>
<evidence type="ECO:0000256" key="3">
    <source>
        <dbReference type="ARBA" id="ARBA00021347"/>
    </source>
</evidence>
<dbReference type="Proteomes" id="UP001530400">
    <property type="component" value="Unassembled WGS sequence"/>
</dbReference>
<dbReference type="Gene3D" id="3.30.710.10">
    <property type="entry name" value="Potassium Channel Kv1.1, Chain A"/>
    <property type="match status" value="1"/>
</dbReference>
<evidence type="ECO:0000256" key="4">
    <source>
        <dbReference type="ARBA" id="ARBA00023242"/>
    </source>
</evidence>
<dbReference type="GO" id="GO:0005634">
    <property type="term" value="C:nucleus"/>
    <property type="evidence" value="ECO:0007669"/>
    <property type="project" value="UniProtKB-SubCell"/>
</dbReference>
<accession>A0ABD3MYN9</accession>
<evidence type="ECO:0000259" key="5">
    <source>
        <dbReference type="Pfam" id="PF03931"/>
    </source>
</evidence>
<evidence type="ECO:0000313" key="7">
    <source>
        <dbReference type="Proteomes" id="UP001530400"/>
    </source>
</evidence>
<proteinExistence type="inferred from homology"/>
<dbReference type="PANTHER" id="PTHR20648">
    <property type="entry name" value="ELONGIN-C"/>
    <property type="match status" value="1"/>
</dbReference>
<dbReference type="SUPFAM" id="SSF54695">
    <property type="entry name" value="POZ domain"/>
    <property type="match status" value="1"/>
</dbReference>
<dbReference type="AlphaFoldDB" id="A0ABD3MYN9"/>
<keyword evidence="7" id="KW-1185">Reference proteome</keyword>
<comment type="similarity">
    <text evidence="2">Belongs to the SKP1 family.</text>
</comment>
<dbReference type="FunFam" id="3.30.710.10:FF:000035">
    <property type="entry name" value="Elongin C transcription elongation factor"/>
    <property type="match status" value="1"/>
</dbReference>
<dbReference type="InterPro" id="IPR011333">
    <property type="entry name" value="SKP1/BTB/POZ_sf"/>
</dbReference>
<dbReference type="EMBL" id="JALLPJ020001338">
    <property type="protein sequence ID" value="KAL3769024.1"/>
    <property type="molecule type" value="Genomic_DNA"/>
</dbReference>
<dbReference type="Pfam" id="PF03931">
    <property type="entry name" value="Skp1_POZ"/>
    <property type="match status" value="1"/>
</dbReference>
<feature type="domain" description="SKP1 component POZ" evidence="5">
    <location>
        <begin position="10"/>
        <end position="69"/>
    </location>
</feature>
<evidence type="ECO:0000256" key="2">
    <source>
        <dbReference type="ARBA" id="ARBA00009993"/>
    </source>
</evidence>
<keyword evidence="4" id="KW-0539">Nucleus</keyword>
<organism evidence="6 7">
    <name type="scientific">Cyclotella atomus</name>
    <dbReference type="NCBI Taxonomy" id="382360"/>
    <lineage>
        <taxon>Eukaryota</taxon>
        <taxon>Sar</taxon>
        <taxon>Stramenopiles</taxon>
        <taxon>Ochrophyta</taxon>
        <taxon>Bacillariophyta</taxon>
        <taxon>Coscinodiscophyceae</taxon>
        <taxon>Thalassiosirophycidae</taxon>
        <taxon>Stephanodiscales</taxon>
        <taxon>Stephanodiscaceae</taxon>
        <taxon>Cyclotella</taxon>
    </lineage>
</organism>
<dbReference type="CDD" id="cd18321">
    <property type="entry name" value="BTB_POZ_EloC"/>
    <property type="match status" value="1"/>
</dbReference>